<sequence>MGSNYSLPERPVNEKPARGGLDSVQPSKDGDIGPAITDSPPPYQVEEREPSVSLRRLQDWNDSLLDDPKNRLAISSLANASYADVLANRSAIKSDIQVFNIKVPIEGTPITNQRSSGRCWLFASTNIFRIPIIKAYGLDQFELSQAYLFYWDKIEKANYFFETIIETAHQDVSDRLVQKLLQAPVSDGGQWDMVANLVKKYGLVPHDLYPDNFNAQNSGKMNWLLTAKLREHAFALRKIARSPQLKDRVQLANTKEIFLKEIHSLVTILLGPPPNPDEPFVWQYYNAEGKGREIRQTPLEFGQKAFTQSSRKVSPDRLFSLVNDPRNEYNRLLTVDKLGNVVEGQPLTYVNVEMNILKNAAIAMLKAGHPVFFGCDVGKFSDRTSGIMDPDLVDLSLGFNISLGLNKAERLTSGESAMTHAMVITAVHVEQGRPVRWRVENSWGEAAGDKGWFVMTDRWMDEYTFQVVVDFNLVSSEVRDVLRQEPQVLPRWDPLGILA</sequence>
<dbReference type="FunFam" id="3.90.70.10:FF:000021">
    <property type="entry name" value="Bleomycin hydrolase"/>
    <property type="match status" value="1"/>
</dbReference>
<dbReference type="SUPFAM" id="SSF54001">
    <property type="entry name" value="Cysteine proteinases"/>
    <property type="match status" value="1"/>
</dbReference>
<dbReference type="GO" id="GO:0005739">
    <property type="term" value="C:mitochondrion"/>
    <property type="evidence" value="ECO:0007669"/>
    <property type="project" value="UniProtKB-SubCell"/>
</dbReference>
<keyword evidence="12" id="KW-1185">Reference proteome</keyword>
<dbReference type="RefSeq" id="XP_041558868.1">
    <property type="nucleotide sequence ID" value="XM_041706488.1"/>
</dbReference>
<comment type="subunit">
    <text evidence="7">Homohexamer. Binds to nucleic acids. Binds single-stranded DNA and RNA with higher affinity than double-stranded DNA.</text>
</comment>
<gene>
    <name evidence="11" type="ORF">APUU_51385A</name>
</gene>
<evidence type="ECO:0000313" key="12">
    <source>
        <dbReference type="Proteomes" id="UP000654913"/>
    </source>
</evidence>
<dbReference type="GeneID" id="64976679"/>
<keyword evidence="3 8" id="KW-0645">Protease</keyword>
<dbReference type="EMBL" id="AP024447">
    <property type="protein sequence ID" value="BCS26674.1"/>
    <property type="molecule type" value="Genomic_DNA"/>
</dbReference>
<evidence type="ECO:0000313" key="11">
    <source>
        <dbReference type="EMBL" id="BCS26674.1"/>
    </source>
</evidence>
<comment type="function">
    <text evidence="8">Has aminopeptidase activity, shortening substrate peptides sequentially by 1 amino acid. Has bleomycin hydrolase activity, which can protect the cell from the toxic effects of bleomycin. Has homocysteine-thiolactonase activity, protecting the cell against homocysteine toxicity.</text>
</comment>
<evidence type="ECO:0000256" key="8">
    <source>
        <dbReference type="PIRNR" id="PIRNR005700"/>
    </source>
</evidence>
<evidence type="ECO:0000256" key="3">
    <source>
        <dbReference type="ARBA" id="ARBA00022670"/>
    </source>
</evidence>
<evidence type="ECO:0000256" key="5">
    <source>
        <dbReference type="ARBA" id="ARBA00022807"/>
    </source>
</evidence>
<feature type="region of interest" description="Disordered" evidence="10">
    <location>
        <begin position="1"/>
        <end position="51"/>
    </location>
</feature>
<dbReference type="EC" id="3.4.22.40" evidence="8"/>
<keyword evidence="2 8" id="KW-0963">Cytoplasm</keyword>
<dbReference type="GO" id="GO:0004197">
    <property type="term" value="F:cysteine-type endopeptidase activity"/>
    <property type="evidence" value="ECO:0007669"/>
    <property type="project" value="UniProtKB-EC"/>
</dbReference>
<comment type="function">
    <text evidence="6">The normal physiological role of the enzyme is unknown, but it is not essential for the viability of yeast cells. Has aminopeptidase activity, shortening substrate peptides sequentially by 1 amino acid. Has bleomycin hydrolase activity, which can protect the cell from the toxic effects of bleomycin. Has homocysteine-thiolactonase activity, protecting the cell against homocysteine toxicity. Acts as a repressor in the GAL4 regulatory system, but this does not require either the peptidase or nucleic acid-binding activities.</text>
</comment>
<accession>A0A7R7XSI7</accession>
<protein>
    <recommendedName>
        <fullName evidence="8">Cysteine proteinase 1, mitochondrial</fullName>
        <ecNumber evidence="8">3.4.22.40</ecNumber>
    </recommendedName>
</protein>
<evidence type="ECO:0000256" key="1">
    <source>
        <dbReference type="ARBA" id="ARBA00000423"/>
    </source>
</evidence>
<dbReference type="AlphaFoldDB" id="A0A7R7XSI7"/>
<dbReference type="InterPro" id="IPR000169">
    <property type="entry name" value="Pept_cys_AS"/>
</dbReference>
<comment type="similarity">
    <text evidence="8">Belongs to the peptidase C1 family.</text>
</comment>
<dbReference type="GO" id="GO:0006508">
    <property type="term" value="P:proteolysis"/>
    <property type="evidence" value="ECO:0007669"/>
    <property type="project" value="UniProtKB-KW"/>
</dbReference>
<dbReference type="GO" id="GO:0009636">
    <property type="term" value="P:response to toxic substance"/>
    <property type="evidence" value="ECO:0007669"/>
    <property type="project" value="TreeGrafter"/>
</dbReference>
<name>A0A7R7XSI7_9EURO</name>
<keyword evidence="4 8" id="KW-0378">Hydrolase</keyword>
<keyword evidence="8" id="KW-0496">Mitochondrion</keyword>
<dbReference type="PANTHER" id="PTHR10363">
    <property type="entry name" value="BLEOMYCIN HYDROLASE"/>
    <property type="match status" value="1"/>
</dbReference>
<comment type="subcellular location">
    <subcellularLocation>
        <location evidence="8">Mitochondrion</location>
    </subcellularLocation>
    <subcellularLocation>
        <location evidence="8">Cytoplasm</location>
    </subcellularLocation>
</comment>
<evidence type="ECO:0000256" key="4">
    <source>
        <dbReference type="ARBA" id="ARBA00022801"/>
    </source>
</evidence>
<keyword evidence="5 8" id="KW-0788">Thiol protease</keyword>
<evidence type="ECO:0000256" key="9">
    <source>
        <dbReference type="PIRSR" id="PIRSR005700-1"/>
    </source>
</evidence>
<comment type="catalytic activity">
    <reaction evidence="1 8">
        <text>Inactivates bleomycin B2 (a cytotoxic glycometallopeptide) by hydrolysis of a carboxyamide bond of beta-aminoalanine, but also shows general aminopeptidase activity. The specificity varies somewhat with source, but amino acid arylamides of Met, Leu and Ala are preferred.</text>
        <dbReference type="EC" id="3.4.22.40"/>
    </reaction>
</comment>
<feature type="active site" evidence="9">
    <location>
        <position position="119"/>
    </location>
</feature>
<dbReference type="CDD" id="cd00585">
    <property type="entry name" value="Peptidase_C1B"/>
    <property type="match status" value="1"/>
</dbReference>
<feature type="active site" evidence="9">
    <location>
        <position position="441"/>
    </location>
</feature>
<dbReference type="GO" id="GO:0043418">
    <property type="term" value="P:homocysteine catabolic process"/>
    <property type="evidence" value="ECO:0007669"/>
    <property type="project" value="TreeGrafter"/>
</dbReference>
<reference evidence="11" key="1">
    <citation type="submission" date="2021-01" db="EMBL/GenBank/DDBJ databases">
        <authorList>
            <consortium name="Aspergillus puulaauensis MK2 genome sequencing consortium"/>
            <person name="Kazuki M."/>
            <person name="Futagami T."/>
        </authorList>
    </citation>
    <scope>NUCLEOTIDE SEQUENCE</scope>
    <source>
        <strain evidence="11">MK2</strain>
    </source>
</reference>
<feature type="active site" evidence="9">
    <location>
        <position position="420"/>
    </location>
</feature>
<dbReference type="GO" id="GO:0070005">
    <property type="term" value="F:cysteine-type aminopeptidase activity"/>
    <property type="evidence" value="ECO:0007669"/>
    <property type="project" value="InterPro"/>
</dbReference>
<dbReference type="OrthoDB" id="2666448at2759"/>
<dbReference type="Proteomes" id="UP000654913">
    <property type="component" value="Chromosome 5"/>
</dbReference>
<dbReference type="Gene3D" id="3.90.70.10">
    <property type="entry name" value="Cysteine proteinases"/>
    <property type="match status" value="1"/>
</dbReference>
<dbReference type="InterPro" id="IPR004134">
    <property type="entry name" value="Peptidase_C1B"/>
</dbReference>
<evidence type="ECO:0000256" key="7">
    <source>
        <dbReference type="ARBA" id="ARBA00026080"/>
    </source>
</evidence>
<dbReference type="KEGG" id="apuu:APUU_51385A"/>
<organism evidence="11 12">
    <name type="scientific">Aspergillus puulaauensis</name>
    <dbReference type="NCBI Taxonomy" id="1220207"/>
    <lineage>
        <taxon>Eukaryota</taxon>
        <taxon>Fungi</taxon>
        <taxon>Dikarya</taxon>
        <taxon>Ascomycota</taxon>
        <taxon>Pezizomycotina</taxon>
        <taxon>Eurotiomycetes</taxon>
        <taxon>Eurotiomycetidae</taxon>
        <taxon>Eurotiales</taxon>
        <taxon>Aspergillaceae</taxon>
        <taxon>Aspergillus</taxon>
    </lineage>
</organism>
<evidence type="ECO:0000256" key="10">
    <source>
        <dbReference type="SAM" id="MobiDB-lite"/>
    </source>
</evidence>
<evidence type="ECO:0000256" key="6">
    <source>
        <dbReference type="ARBA" id="ARBA00025347"/>
    </source>
</evidence>
<dbReference type="Pfam" id="PF03051">
    <property type="entry name" value="Peptidase_C1_2"/>
    <property type="match status" value="1"/>
</dbReference>
<reference evidence="11" key="2">
    <citation type="submission" date="2021-02" db="EMBL/GenBank/DDBJ databases">
        <title>Aspergillus puulaauensis MK2 genome sequence.</title>
        <authorList>
            <person name="Futagami T."/>
            <person name="Mori K."/>
            <person name="Kadooka C."/>
            <person name="Tanaka T."/>
        </authorList>
    </citation>
    <scope>NUCLEOTIDE SEQUENCE</scope>
    <source>
        <strain evidence="11">MK2</strain>
    </source>
</reference>
<evidence type="ECO:0000256" key="2">
    <source>
        <dbReference type="ARBA" id="ARBA00022490"/>
    </source>
</evidence>
<dbReference type="InterPro" id="IPR038765">
    <property type="entry name" value="Papain-like_cys_pep_sf"/>
</dbReference>
<dbReference type="PIRSF" id="PIRSF005700">
    <property type="entry name" value="PepC"/>
    <property type="match status" value="1"/>
</dbReference>
<proteinExistence type="inferred from homology"/>
<dbReference type="PROSITE" id="PS00139">
    <property type="entry name" value="THIOL_PROTEASE_CYS"/>
    <property type="match status" value="1"/>
</dbReference>
<dbReference type="PANTHER" id="PTHR10363:SF2">
    <property type="entry name" value="BLEOMYCIN HYDROLASE"/>
    <property type="match status" value="1"/>
</dbReference>